<dbReference type="EMBL" id="KK113363">
    <property type="protein sequence ID" value="KFM59967.1"/>
    <property type="molecule type" value="Genomic_DNA"/>
</dbReference>
<feature type="non-terminal residue" evidence="1">
    <location>
        <position position="130"/>
    </location>
</feature>
<dbReference type="Proteomes" id="UP000054359">
    <property type="component" value="Unassembled WGS sequence"/>
</dbReference>
<protein>
    <submittedName>
        <fullName evidence="1">Uncharacterized protein</fullName>
    </submittedName>
</protein>
<dbReference type="OrthoDB" id="6437222at2759"/>
<dbReference type="AlphaFoldDB" id="A0A087T4C8"/>
<accession>A0A087T4C8</accession>
<keyword evidence="2" id="KW-1185">Reference proteome</keyword>
<sequence length="130" mass="13960">MSSAQNQEKRPFSGPNTSVYSEGILFSQVCENSNSMRDSNSDSIASGMRDCANDISVAERSILQPNTSVSSKGIFDSESNQNLERVIVCENSSSGICVNSGSVMIDMVDCANDFSVAESDFVCPDCLKSF</sequence>
<proteinExistence type="predicted"/>
<evidence type="ECO:0000313" key="1">
    <source>
        <dbReference type="EMBL" id="KFM59967.1"/>
    </source>
</evidence>
<reference evidence="1 2" key="1">
    <citation type="submission" date="2013-11" db="EMBL/GenBank/DDBJ databases">
        <title>Genome sequencing of Stegodyphus mimosarum.</title>
        <authorList>
            <person name="Bechsgaard J."/>
        </authorList>
    </citation>
    <scope>NUCLEOTIDE SEQUENCE [LARGE SCALE GENOMIC DNA]</scope>
</reference>
<name>A0A087T4C8_STEMI</name>
<evidence type="ECO:0000313" key="2">
    <source>
        <dbReference type="Proteomes" id="UP000054359"/>
    </source>
</evidence>
<gene>
    <name evidence="1" type="ORF">X975_14877</name>
</gene>
<organism evidence="1 2">
    <name type="scientific">Stegodyphus mimosarum</name>
    <name type="common">African social velvet spider</name>
    <dbReference type="NCBI Taxonomy" id="407821"/>
    <lineage>
        <taxon>Eukaryota</taxon>
        <taxon>Metazoa</taxon>
        <taxon>Ecdysozoa</taxon>
        <taxon>Arthropoda</taxon>
        <taxon>Chelicerata</taxon>
        <taxon>Arachnida</taxon>
        <taxon>Araneae</taxon>
        <taxon>Araneomorphae</taxon>
        <taxon>Entelegynae</taxon>
        <taxon>Eresoidea</taxon>
        <taxon>Eresidae</taxon>
        <taxon>Stegodyphus</taxon>
    </lineage>
</organism>